<keyword evidence="3" id="KW-0963">Cytoplasm</keyword>
<dbReference type="Pfam" id="PF01205">
    <property type="entry name" value="Impact_N"/>
    <property type="match status" value="1"/>
</dbReference>
<feature type="domain" description="RWD" evidence="8">
    <location>
        <begin position="19"/>
        <end position="139"/>
    </location>
</feature>
<dbReference type="STRING" id="1314674.A0A0D7BII9"/>
<evidence type="ECO:0000259" key="8">
    <source>
        <dbReference type="PROSITE" id="PS50908"/>
    </source>
</evidence>
<dbReference type="PANTHER" id="PTHR16301">
    <property type="entry name" value="IMPACT-RELATED"/>
    <property type="match status" value="1"/>
</dbReference>
<gene>
    <name evidence="9" type="ORF">CYLTODRAFT_488172</name>
</gene>
<dbReference type="SUPFAM" id="SSF54495">
    <property type="entry name" value="UBC-like"/>
    <property type="match status" value="1"/>
</dbReference>
<dbReference type="Proteomes" id="UP000054007">
    <property type="component" value="Unassembled WGS sequence"/>
</dbReference>
<keyword evidence="5" id="KW-0810">Translation regulation</keyword>
<evidence type="ECO:0000256" key="6">
    <source>
        <dbReference type="ARBA" id="ARBA00023016"/>
    </source>
</evidence>
<keyword evidence="6" id="KW-0346">Stress response</keyword>
<dbReference type="SUPFAM" id="SSF54211">
    <property type="entry name" value="Ribosomal protein S5 domain 2-like"/>
    <property type="match status" value="1"/>
</dbReference>
<evidence type="ECO:0000256" key="2">
    <source>
        <dbReference type="ARBA" id="ARBA00007665"/>
    </source>
</evidence>
<evidence type="ECO:0000256" key="3">
    <source>
        <dbReference type="ARBA" id="ARBA00022490"/>
    </source>
</evidence>
<dbReference type="GO" id="GO:0140469">
    <property type="term" value="P:GCN2-mediated signaling"/>
    <property type="evidence" value="ECO:0007669"/>
    <property type="project" value="TreeGrafter"/>
</dbReference>
<dbReference type="GO" id="GO:0006446">
    <property type="term" value="P:regulation of translational initiation"/>
    <property type="evidence" value="ECO:0007669"/>
    <property type="project" value="TreeGrafter"/>
</dbReference>
<name>A0A0D7BII9_9AGAR</name>
<comment type="subcellular location">
    <subcellularLocation>
        <location evidence="1">Cytoplasm</location>
    </subcellularLocation>
</comment>
<dbReference type="PROSITE" id="PS50908">
    <property type="entry name" value="RWD"/>
    <property type="match status" value="1"/>
</dbReference>
<evidence type="ECO:0000256" key="7">
    <source>
        <dbReference type="SAM" id="MobiDB-lite"/>
    </source>
</evidence>
<accession>A0A0D7BII9</accession>
<dbReference type="InterPro" id="IPR001498">
    <property type="entry name" value="Impact_N"/>
</dbReference>
<evidence type="ECO:0000256" key="4">
    <source>
        <dbReference type="ARBA" id="ARBA00022491"/>
    </source>
</evidence>
<dbReference type="InterPro" id="IPR020568">
    <property type="entry name" value="Ribosomal_Su5_D2-typ_SF"/>
</dbReference>
<dbReference type="CDD" id="cd11605">
    <property type="entry name" value="RWD_DRWD_ELF-like"/>
    <property type="match status" value="1"/>
</dbReference>
<dbReference type="PANTHER" id="PTHR16301:SF24">
    <property type="entry name" value="RWD DOMAIN-CONTAINING PROTEIN"/>
    <property type="match status" value="1"/>
</dbReference>
<sequence>MERILADLQAQPEREAVASELEVLESIYGPEALQAWQPAPVHSKTPRDGTLRYEVNLNFPEPYEDVTIKVLVSIPADYPAASPPQLQLLSRYIGAYGADTALFSTVLKTFMSVNGVEWSPDLVCVFDGLQNVLERCVEWYEEHLSLGKAGEILRDDEKEAQHPIDPAPKATEPVEDEIDHSQPADLSDLPDGLQMYESEPIVDRKSVFVGRACAITDPSQVPIILSALLSDRRVARAAHPIINAWRCQVGTVLHQDNDDDGETAAGGRLAHLLQILEVNNVLVVVSRYFGGLHIGPDRFKHINQCARNALELGGFLEGVADSHKKQRGRK</sequence>
<feature type="region of interest" description="Disordered" evidence="7">
    <location>
        <begin position="158"/>
        <end position="190"/>
    </location>
</feature>
<evidence type="ECO:0000313" key="10">
    <source>
        <dbReference type="Proteomes" id="UP000054007"/>
    </source>
</evidence>
<dbReference type="Gene3D" id="3.10.110.10">
    <property type="entry name" value="Ubiquitin Conjugating Enzyme"/>
    <property type="match status" value="1"/>
</dbReference>
<dbReference type="InterPro" id="IPR023582">
    <property type="entry name" value="Impact"/>
</dbReference>
<evidence type="ECO:0000256" key="1">
    <source>
        <dbReference type="ARBA" id="ARBA00004496"/>
    </source>
</evidence>
<dbReference type="Pfam" id="PF05773">
    <property type="entry name" value="RWD"/>
    <property type="match status" value="1"/>
</dbReference>
<reference evidence="9 10" key="1">
    <citation type="journal article" date="2015" name="Fungal Genet. Biol.">
        <title>Evolution of novel wood decay mechanisms in Agaricales revealed by the genome sequences of Fistulina hepatica and Cylindrobasidium torrendii.</title>
        <authorList>
            <person name="Floudas D."/>
            <person name="Held B.W."/>
            <person name="Riley R."/>
            <person name="Nagy L.G."/>
            <person name="Koehler G."/>
            <person name="Ransdell A.S."/>
            <person name="Younus H."/>
            <person name="Chow J."/>
            <person name="Chiniquy J."/>
            <person name="Lipzen A."/>
            <person name="Tritt A."/>
            <person name="Sun H."/>
            <person name="Haridas S."/>
            <person name="LaButti K."/>
            <person name="Ohm R.A."/>
            <person name="Kues U."/>
            <person name="Blanchette R.A."/>
            <person name="Grigoriev I.V."/>
            <person name="Minto R.E."/>
            <person name="Hibbett D.S."/>
        </authorList>
    </citation>
    <scope>NUCLEOTIDE SEQUENCE [LARGE SCALE GENOMIC DNA]</scope>
    <source>
        <strain evidence="9 10">FP15055 ss-10</strain>
    </source>
</reference>
<dbReference type="OrthoDB" id="69641at2759"/>
<evidence type="ECO:0000256" key="5">
    <source>
        <dbReference type="ARBA" id="ARBA00022845"/>
    </source>
</evidence>
<organism evidence="9 10">
    <name type="scientific">Cylindrobasidium torrendii FP15055 ss-10</name>
    <dbReference type="NCBI Taxonomy" id="1314674"/>
    <lineage>
        <taxon>Eukaryota</taxon>
        <taxon>Fungi</taxon>
        <taxon>Dikarya</taxon>
        <taxon>Basidiomycota</taxon>
        <taxon>Agaricomycotina</taxon>
        <taxon>Agaricomycetes</taxon>
        <taxon>Agaricomycetidae</taxon>
        <taxon>Agaricales</taxon>
        <taxon>Marasmiineae</taxon>
        <taxon>Physalacriaceae</taxon>
        <taxon>Cylindrobasidium</taxon>
    </lineage>
</organism>
<proteinExistence type="inferred from homology"/>
<dbReference type="AlphaFoldDB" id="A0A0D7BII9"/>
<dbReference type="EMBL" id="KN880469">
    <property type="protein sequence ID" value="KIY70373.1"/>
    <property type="molecule type" value="Genomic_DNA"/>
</dbReference>
<keyword evidence="4" id="KW-0678">Repressor</keyword>
<comment type="similarity">
    <text evidence="2">Belongs to the IMPACT family.</text>
</comment>
<protein>
    <submittedName>
        <fullName evidence="9">Ribosomal protein S5 domain 2-like protein</fullName>
    </submittedName>
</protein>
<evidence type="ECO:0000313" key="9">
    <source>
        <dbReference type="EMBL" id="KIY70373.1"/>
    </source>
</evidence>
<dbReference type="InterPro" id="IPR006575">
    <property type="entry name" value="RWD_dom"/>
</dbReference>
<dbReference type="Gene3D" id="3.30.230.30">
    <property type="entry name" value="Impact, N-terminal domain"/>
    <property type="match status" value="1"/>
</dbReference>
<dbReference type="InterPro" id="IPR036956">
    <property type="entry name" value="Impact_N_sf"/>
</dbReference>
<dbReference type="GO" id="GO:0005840">
    <property type="term" value="C:ribosome"/>
    <property type="evidence" value="ECO:0007669"/>
    <property type="project" value="UniProtKB-KW"/>
</dbReference>
<dbReference type="GO" id="GO:0005737">
    <property type="term" value="C:cytoplasm"/>
    <property type="evidence" value="ECO:0007669"/>
    <property type="project" value="UniProtKB-SubCell"/>
</dbReference>
<keyword evidence="9" id="KW-0687">Ribonucleoprotein</keyword>
<dbReference type="InterPro" id="IPR016135">
    <property type="entry name" value="UBQ-conjugating_enzyme/RWD"/>
</dbReference>
<keyword evidence="9" id="KW-0689">Ribosomal protein</keyword>
<keyword evidence="10" id="KW-1185">Reference proteome</keyword>